<evidence type="ECO:0000256" key="5">
    <source>
        <dbReference type="SAM" id="SignalP"/>
    </source>
</evidence>
<protein>
    <recommendedName>
        <fullName evidence="6">Lipase domain-containing protein</fullName>
    </recommendedName>
</protein>
<dbReference type="InterPro" id="IPR029058">
    <property type="entry name" value="AB_hydrolase_fold"/>
</dbReference>
<comment type="subcellular location">
    <subcellularLocation>
        <location evidence="1">Secreted</location>
    </subcellularLocation>
</comment>
<evidence type="ECO:0000313" key="8">
    <source>
        <dbReference type="Proteomes" id="UP000076407"/>
    </source>
</evidence>
<evidence type="ECO:0000259" key="6">
    <source>
        <dbReference type="Pfam" id="PF00151"/>
    </source>
</evidence>
<comment type="similarity">
    <text evidence="2 4">Belongs to the AB hydrolase superfamily. Lipase family.</text>
</comment>
<dbReference type="Pfam" id="PF00151">
    <property type="entry name" value="Lipase"/>
    <property type="match status" value="4"/>
</dbReference>
<reference evidence="7" key="1">
    <citation type="submission" date="2020-05" db="UniProtKB">
        <authorList>
            <consortium name="EnsemblMetazoa"/>
        </authorList>
    </citation>
    <scope>IDENTIFICATION</scope>
    <source>
        <strain evidence="7">SANGQUA</strain>
    </source>
</reference>
<feature type="domain" description="Lipase" evidence="6">
    <location>
        <begin position="893"/>
        <end position="1174"/>
    </location>
</feature>
<dbReference type="InterPro" id="IPR013818">
    <property type="entry name" value="Lipase"/>
</dbReference>
<evidence type="ECO:0000256" key="2">
    <source>
        <dbReference type="ARBA" id="ARBA00010701"/>
    </source>
</evidence>
<dbReference type="FunFam" id="3.40.50.1820:FF:000637">
    <property type="entry name" value="AGAP011682-PA"/>
    <property type="match status" value="1"/>
</dbReference>
<keyword evidence="3" id="KW-0964">Secreted</keyword>
<dbReference type="PANTHER" id="PTHR11610:SF150">
    <property type="entry name" value="FI01825P-RELATED"/>
    <property type="match status" value="1"/>
</dbReference>
<dbReference type="FunFam" id="3.40.50.1820:FF:001143">
    <property type="entry name" value="AGAP011681-PA"/>
    <property type="match status" value="1"/>
</dbReference>
<evidence type="ECO:0000313" key="7">
    <source>
        <dbReference type="EnsemblMetazoa" id="AQUA010414-PA"/>
    </source>
</evidence>
<evidence type="ECO:0000256" key="1">
    <source>
        <dbReference type="ARBA" id="ARBA00004613"/>
    </source>
</evidence>
<keyword evidence="5" id="KW-0732">Signal</keyword>
<keyword evidence="8" id="KW-1185">Reference proteome</keyword>
<dbReference type="VEuPathDB" id="VectorBase:AQUA010414"/>
<name>A0A182XKM5_ANOQN</name>
<dbReference type="FunFam" id="3.40.50.1820:FF:000076">
    <property type="entry name" value="phospholipase A1"/>
    <property type="match status" value="2"/>
</dbReference>
<dbReference type="PANTHER" id="PTHR11610">
    <property type="entry name" value="LIPASE"/>
    <property type="match status" value="1"/>
</dbReference>
<feature type="signal peptide" evidence="5">
    <location>
        <begin position="1"/>
        <end position="21"/>
    </location>
</feature>
<dbReference type="GO" id="GO:0017171">
    <property type="term" value="F:serine hydrolase activity"/>
    <property type="evidence" value="ECO:0007669"/>
    <property type="project" value="TreeGrafter"/>
</dbReference>
<dbReference type="EnsemblMetazoa" id="AQUA010414-RA">
    <property type="protein sequence ID" value="AQUA010414-PA"/>
    <property type="gene ID" value="AQUA010414"/>
</dbReference>
<dbReference type="STRING" id="34691.A0A182XKM5"/>
<organism evidence="7 8">
    <name type="scientific">Anopheles quadriannulatus</name>
    <name type="common">Mosquito</name>
    <dbReference type="NCBI Taxonomy" id="34691"/>
    <lineage>
        <taxon>Eukaryota</taxon>
        <taxon>Metazoa</taxon>
        <taxon>Ecdysozoa</taxon>
        <taxon>Arthropoda</taxon>
        <taxon>Hexapoda</taxon>
        <taxon>Insecta</taxon>
        <taxon>Pterygota</taxon>
        <taxon>Neoptera</taxon>
        <taxon>Endopterygota</taxon>
        <taxon>Diptera</taxon>
        <taxon>Nematocera</taxon>
        <taxon>Culicoidea</taxon>
        <taxon>Culicidae</taxon>
        <taxon>Anophelinae</taxon>
        <taxon>Anopheles</taxon>
    </lineage>
</organism>
<dbReference type="GO" id="GO:0005615">
    <property type="term" value="C:extracellular space"/>
    <property type="evidence" value="ECO:0007669"/>
    <property type="project" value="TreeGrafter"/>
</dbReference>
<evidence type="ECO:0000256" key="3">
    <source>
        <dbReference type="ARBA" id="ARBA00022525"/>
    </source>
</evidence>
<proteinExistence type="inferred from homology"/>
<feature type="domain" description="Lipase" evidence="6">
    <location>
        <begin position="374"/>
        <end position="650"/>
    </location>
</feature>
<sequence>MLQSSSKCSILTVLVLVNALGEFPLLLAKAGDSDLNEVRIGFGTSFSARRDVRFHLYTPLNRADAHVFSIETVDTLMRSFYNSSHPVRIIIHGWFNNATSLVIQGVKDAYLDAGSYNVIGVDWGVGAGESYFRASQYTIAVGLVVADLVKQLVRSGMAELDRLYLVGHSLGAHIAGNAGHSLKAQPLHVIYGLDPASINFFQDEPDSRLSPDDALYVEVIHTNTQLSGYPAPLGHVDFYMNYGRKQPGCKTDVCSHGRSTEYFIESLRNTTKGFWGVGCNDYAEIRQRTCYNIKQQAVMGGEYWQKNITAGVYTVETLAESPYAMAYASALSSRDVDNHEWHIAADENGNMRLVSYAVPYQLDGERPKRDFVPERDTRFLLYTASNPEVPHVLRNGDIGSIQSSPFNPNNPTRMIIHGWLGTQDSEINRLTRSALFFGGNYNVIYVDWSVGSLDEFYPNSRQLVYAVAAAASNMLDYLARYGQLNKRDVVVVGHSLGAHVAGNVGKWQSGAIPTIVGLDPALPFFAGDAPDRIMASDADYVEIIHTNGGVLGFMEPIGDADFYPNYGRVQPGCGVDVGGGCAHARAVHFYVESILSRHGFVGQQCESFQNIRDGTCAQTGVSSRMGGEPPNVEGAPEGIFFLQTANSFPFAVGYIVQITAHDRPHTVTAVINATRLAAVPHVQRHPTHGERSPEVLDRSIVAAGARQTAGLRLATVGIEIGLPQCIPMAEQPLVAAALPLNEEVGPEHIPEPYGEDGSELIPEPYGEDGSELIPEPYGEDGPEHIPEPYGEDGSELIPEPYGEDGSELIPEPYGEDGSELIPEPYGEDGSELIPEPYGEDGSELIPEPYKKAALEEQGYESNWQLVPDGNGRLHLVNTDPFNLGSQDEPAPLFNADTDVIFTLFTRNNRNSGHRITPGNAGTLGPHWNGGRQTRFVIHGWNNNGGSEVNVLIRNAYLDRADINVIVVDWGVGAQNPNYITSRNHINAVGLTVARFIDFLNQSGGLAFNNVYVTGHSLGGHTAGIVGKRVTRGRLNTVVALDPALPLFSINDPANRVAPGDANYVEVIHTNGGLLGFDLPIGQADFYPNGGRSQPGCGVDLAGTCAHGRAFQFFAESVRTAQSGFNSIRCGNYDQILNNNCVSSGANARMGGEPSNIGRGVNGVFFLTTNANSPFARATALPLNEEVGPEHIPEPYGEDGPEHIPEPYGEDGPEHIPEPYEEVGQEHIPNEEQGYESNWQLVPDGDGRLHLVNTDPFNLGSQDEPAPLFNADTDTIFLLFTRNNRNSGHRITPGNAGTLGPHWNGGRQTRFIIHGWNNNGGSEVNVAIRNAYLDRADINVIVVDWGGGAQNPNYVTSRNHINAVGAAVARFIDFLNQSGGMSFNNVYVTGHSLGGHTAGIVGKRVSRGRLNTVVALDPALPLFSINDPGNRVASGDANYVEVIHTNGGLLGFDLPLGQADFYPNGGRSQPGCGVDLAGTCAHSRAHQFFAESVRTAQSGFNSIRCGNYDQILNNNCVSSGANARMGGEPSNIGRGVNGVYFLTTNANSPFARG</sequence>
<dbReference type="InterPro" id="IPR033906">
    <property type="entry name" value="Lipase_N"/>
</dbReference>
<dbReference type="PRINTS" id="PR00821">
    <property type="entry name" value="TAGLIPASE"/>
</dbReference>
<dbReference type="Proteomes" id="UP000076407">
    <property type="component" value="Unassembled WGS sequence"/>
</dbReference>
<dbReference type="GO" id="GO:0016298">
    <property type="term" value="F:lipase activity"/>
    <property type="evidence" value="ECO:0007669"/>
    <property type="project" value="InterPro"/>
</dbReference>
<accession>A0A182XKM5</accession>
<dbReference type="CDD" id="cd00707">
    <property type="entry name" value="Pancreat_lipase_like"/>
    <property type="match status" value="4"/>
</dbReference>
<dbReference type="GO" id="GO:0016042">
    <property type="term" value="P:lipid catabolic process"/>
    <property type="evidence" value="ECO:0007669"/>
    <property type="project" value="TreeGrafter"/>
</dbReference>
<dbReference type="SUPFAM" id="SSF53474">
    <property type="entry name" value="alpha/beta-Hydrolases"/>
    <property type="match status" value="4"/>
</dbReference>
<feature type="domain" description="Lipase" evidence="6">
    <location>
        <begin position="49"/>
        <end position="300"/>
    </location>
</feature>
<dbReference type="InterPro" id="IPR000734">
    <property type="entry name" value="TAG_lipase"/>
</dbReference>
<dbReference type="Gene3D" id="3.40.50.1820">
    <property type="entry name" value="alpha/beta hydrolase"/>
    <property type="match status" value="4"/>
</dbReference>
<feature type="chain" id="PRO_5008143163" description="Lipase domain-containing protein" evidence="5">
    <location>
        <begin position="22"/>
        <end position="1552"/>
    </location>
</feature>
<evidence type="ECO:0000256" key="4">
    <source>
        <dbReference type="RuleBase" id="RU004262"/>
    </source>
</evidence>
<feature type="domain" description="Lipase" evidence="6">
    <location>
        <begin position="1268"/>
        <end position="1549"/>
    </location>
</feature>